<protein>
    <submittedName>
        <fullName evidence="7">Peptide/nickel transport system substrate-binding protein</fullName>
    </submittedName>
</protein>
<keyword evidence="3" id="KW-0813">Transport</keyword>
<evidence type="ECO:0000256" key="2">
    <source>
        <dbReference type="ARBA" id="ARBA00005695"/>
    </source>
</evidence>
<dbReference type="GO" id="GO:1904680">
    <property type="term" value="F:peptide transmembrane transporter activity"/>
    <property type="evidence" value="ECO:0007669"/>
    <property type="project" value="TreeGrafter"/>
</dbReference>
<keyword evidence="4" id="KW-0732">Signal</keyword>
<dbReference type="Proteomes" id="UP000552097">
    <property type="component" value="Unassembled WGS sequence"/>
</dbReference>
<proteinExistence type="inferred from homology"/>
<dbReference type="InterPro" id="IPR000914">
    <property type="entry name" value="SBP_5_dom"/>
</dbReference>
<gene>
    <name evidence="7" type="ORF">F4560_002224</name>
</gene>
<name>A0A7W9HI37_9PSEU</name>
<dbReference type="PANTHER" id="PTHR30290:SF10">
    <property type="entry name" value="PERIPLASMIC OLIGOPEPTIDE-BINDING PROTEIN-RELATED"/>
    <property type="match status" value="1"/>
</dbReference>
<organism evidence="7 8">
    <name type="scientific">Saccharothrix ecbatanensis</name>
    <dbReference type="NCBI Taxonomy" id="1105145"/>
    <lineage>
        <taxon>Bacteria</taxon>
        <taxon>Bacillati</taxon>
        <taxon>Actinomycetota</taxon>
        <taxon>Actinomycetes</taxon>
        <taxon>Pseudonocardiales</taxon>
        <taxon>Pseudonocardiaceae</taxon>
        <taxon>Saccharothrix</taxon>
    </lineage>
</organism>
<dbReference type="EMBL" id="JACHMO010000001">
    <property type="protein sequence ID" value="MBB5802456.1"/>
    <property type="molecule type" value="Genomic_DNA"/>
</dbReference>
<dbReference type="PANTHER" id="PTHR30290">
    <property type="entry name" value="PERIPLASMIC BINDING COMPONENT OF ABC TRANSPORTER"/>
    <property type="match status" value="1"/>
</dbReference>
<evidence type="ECO:0000256" key="1">
    <source>
        <dbReference type="ARBA" id="ARBA00004196"/>
    </source>
</evidence>
<dbReference type="GO" id="GO:0030313">
    <property type="term" value="C:cell envelope"/>
    <property type="evidence" value="ECO:0007669"/>
    <property type="project" value="UniProtKB-SubCell"/>
</dbReference>
<comment type="caution">
    <text evidence="7">The sequence shown here is derived from an EMBL/GenBank/DDBJ whole genome shotgun (WGS) entry which is preliminary data.</text>
</comment>
<reference evidence="7 8" key="1">
    <citation type="submission" date="2020-08" db="EMBL/GenBank/DDBJ databases">
        <title>Sequencing the genomes of 1000 actinobacteria strains.</title>
        <authorList>
            <person name="Klenk H.-P."/>
        </authorList>
    </citation>
    <scope>NUCLEOTIDE SEQUENCE [LARGE SCALE GENOMIC DNA]</scope>
    <source>
        <strain evidence="7 8">DSM 45486</strain>
    </source>
</reference>
<dbReference type="SUPFAM" id="SSF53850">
    <property type="entry name" value="Periplasmic binding protein-like II"/>
    <property type="match status" value="1"/>
</dbReference>
<dbReference type="AlphaFoldDB" id="A0A7W9HI37"/>
<feature type="domain" description="Solute-binding protein family 5" evidence="6">
    <location>
        <begin position="109"/>
        <end position="460"/>
    </location>
</feature>
<dbReference type="Gene3D" id="3.40.190.10">
    <property type="entry name" value="Periplasmic binding protein-like II"/>
    <property type="match status" value="1"/>
</dbReference>
<feature type="region of interest" description="Disordered" evidence="5">
    <location>
        <begin position="1"/>
        <end position="23"/>
    </location>
</feature>
<dbReference type="InterPro" id="IPR039424">
    <property type="entry name" value="SBP_5"/>
</dbReference>
<dbReference type="Pfam" id="PF00496">
    <property type="entry name" value="SBP_bac_5"/>
    <property type="match status" value="1"/>
</dbReference>
<dbReference type="Gene3D" id="3.10.105.10">
    <property type="entry name" value="Dipeptide-binding Protein, Domain 3"/>
    <property type="match status" value="1"/>
</dbReference>
<evidence type="ECO:0000256" key="4">
    <source>
        <dbReference type="ARBA" id="ARBA00022729"/>
    </source>
</evidence>
<evidence type="ECO:0000313" key="8">
    <source>
        <dbReference type="Proteomes" id="UP000552097"/>
    </source>
</evidence>
<dbReference type="GO" id="GO:0015833">
    <property type="term" value="P:peptide transport"/>
    <property type="evidence" value="ECO:0007669"/>
    <property type="project" value="TreeGrafter"/>
</dbReference>
<accession>A0A7W9HI37</accession>
<evidence type="ECO:0000256" key="3">
    <source>
        <dbReference type="ARBA" id="ARBA00022448"/>
    </source>
</evidence>
<evidence type="ECO:0000313" key="7">
    <source>
        <dbReference type="EMBL" id="MBB5802456.1"/>
    </source>
</evidence>
<dbReference type="RefSeq" id="WP_184919163.1">
    <property type="nucleotide sequence ID" value="NZ_JACHMO010000001.1"/>
</dbReference>
<evidence type="ECO:0000256" key="5">
    <source>
        <dbReference type="SAM" id="MobiDB-lite"/>
    </source>
</evidence>
<sequence>MNPPEASNPLEAVNPPDAVNSSDAVNRHEVAGGRVPTPLRLRGPATPLVVDPAYWRNGIEDRVTRLFARTLFAYPPRDNLRDWQAYEPVGDLATAVPSTYNAGLGASHLGYVVHLRPEVVWDTTPPRRVTAHDVVRAFKRLAHPAARNAALPYLLGTVRGLAEFHAGYARVGPTAADMSNYQAAHDISGVFALDDSTVMVELIRPALDFVDVLTLPCFSPAPAEYDLLVPGDPAFVHHVRSTGPYRPVPGEPAALERNPWWRKDTDPVREQHFDRVEFTVDDADGLAARIAADEADLPWATPLLQPNGKLDARGFALDPYLVFNGRGRACDAAVRRALAQALDRLSTAELVAEPGFDVLPAGSLIPPGSDGHEETPVVPLTGAPERCRALLAEAGHADLALTLVCVERDAAVASAVTADLEKAGVTVRTVVLDDVRHRAVLDDPDAEWDAALACWSAPWFHRNGRVFVQALGDTGDPEVGLLVDRALAAVAHPDQEAEHWRAAQRAVLADAAVVPLLFRRPSRPPLRGPRVRDARILPSLGHSIDLATVRVEPGADR</sequence>
<comment type="similarity">
    <text evidence="2">Belongs to the bacterial solute-binding protein 5 family.</text>
</comment>
<evidence type="ECO:0000259" key="6">
    <source>
        <dbReference type="Pfam" id="PF00496"/>
    </source>
</evidence>
<keyword evidence="8" id="KW-1185">Reference proteome</keyword>
<comment type="subcellular location">
    <subcellularLocation>
        <location evidence="1">Cell envelope</location>
    </subcellularLocation>
</comment>